<evidence type="ECO:0000256" key="12">
    <source>
        <dbReference type="PROSITE-ProRule" id="PRU10141"/>
    </source>
</evidence>
<evidence type="ECO:0000256" key="1">
    <source>
        <dbReference type="ARBA" id="ARBA00004479"/>
    </source>
</evidence>
<evidence type="ECO:0000256" key="9">
    <source>
        <dbReference type="ARBA" id="ARBA00022989"/>
    </source>
</evidence>
<dbReference type="Gene3D" id="1.10.510.10">
    <property type="entry name" value="Transferase(Phosphotransferase) domain 1"/>
    <property type="match status" value="1"/>
</dbReference>
<dbReference type="FunFam" id="3.30.200.20:FF:000178">
    <property type="entry name" value="serine/threonine-protein kinase PBS1-like"/>
    <property type="match status" value="1"/>
</dbReference>
<comment type="subcellular location">
    <subcellularLocation>
        <location evidence="1">Membrane</location>
        <topology evidence="1">Single-pass type I membrane protein</topology>
    </subcellularLocation>
</comment>
<evidence type="ECO:0000313" key="16">
    <source>
        <dbReference type="EMBL" id="ESR61599.1"/>
    </source>
</evidence>
<feature type="domain" description="Protein kinase" evidence="15">
    <location>
        <begin position="327"/>
        <end position="615"/>
    </location>
</feature>
<dbReference type="Pfam" id="PF13947">
    <property type="entry name" value="GUB_WAK_bind"/>
    <property type="match status" value="1"/>
</dbReference>
<keyword evidence="5 14" id="KW-0732">Signal</keyword>
<dbReference type="Pfam" id="PF00069">
    <property type="entry name" value="Pkinase"/>
    <property type="match status" value="1"/>
</dbReference>
<reference evidence="16 17" key="1">
    <citation type="submission" date="2013-10" db="EMBL/GenBank/DDBJ databases">
        <authorList>
            <consortium name="International Citrus Genome Consortium"/>
            <person name="Jenkins J."/>
            <person name="Schmutz J."/>
            <person name="Prochnik S."/>
            <person name="Rokhsar D."/>
            <person name="Gmitter F."/>
            <person name="Ollitrault P."/>
            <person name="Machado M."/>
            <person name="Talon M."/>
            <person name="Wincker P."/>
            <person name="Jaillon O."/>
            <person name="Morgante M."/>
        </authorList>
    </citation>
    <scope>NUCLEOTIDE SEQUENCE</scope>
    <source>
        <strain evidence="17">cv. Clemenules</strain>
    </source>
</reference>
<dbReference type="Gramene" id="ESR61599">
    <property type="protein sequence ID" value="ESR61599"/>
    <property type="gene ID" value="CICLE_v10014549mg"/>
</dbReference>
<evidence type="ECO:0000259" key="15">
    <source>
        <dbReference type="PROSITE" id="PS50011"/>
    </source>
</evidence>
<dbReference type="EMBL" id="KI536312">
    <property type="protein sequence ID" value="ESR61599.1"/>
    <property type="molecule type" value="Genomic_DNA"/>
</dbReference>
<keyword evidence="11" id="KW-0325">Glycoprotein</keyword>
<dbReference type="GO" id="GO:0005524">
    <property type="term" value="F:ATP binding"/>
    <property type="evidence" value="ECO:0007669"/>
    <property type="project" value="UniProtKB-UniRule"/>
</dbReference>
<dbReference type="KEGG" id="cic:CICLE_v10014549mg"/>
<keyword evidence="2" id="KW-0723">Serine/threonine-protein kinase</keyword>
<evidence type="ECO:0000256" key="3">
    <source>
        <dbReference type="ARBA" id="ARBA00022679"/>
    </source>
</evidence>
<dbReference type="Gene3D" id="3.30.200.20">
    <property type="entry name" value="Phosphorylase Kinase, domain 1"/>
    <property type="match status" value="1"/>
</dbReference>
<dbReference type="InterPro" id="IPR025287">
    <property type="entry name" value="WAK_GUB"/>
</dbReference>
<dbReference type="PROSITE" id="PS00108">
    <property type="entry name" value="PROTEIN_KINASE_ST"/>
    <property type="match status" value="1"/>
</dbReference>
<evidence type="ECO:0000256" key="5">
    <source>
        <dbReference type="ARBA" id="ARBA00022729"/>
    </source>
</evidence>
<evidence type="ECO:0000256" key="7">
    <source>
        <dbReference type="ARBA" id="ARBA00022777"/>
    </source>
</evidence>
<keyword evidence="4 13" id="KW-0812">Transmembrane</keyword>
<evidence type="ECO:0000313" key="17">
    <source>
        <dbReference type="Proteomes" id="UP000030687"/>
    </source>
</evidence>
<dbReference type="InterPro" id="IPR017441">
    <property type="entry name" value="Protein_kinase_ATP_BS"/>
</dbReference>
<evidence type="ECO:0000256" key="4">
    <source>
        <dbReference type="ARBA" id="ARBA00022692"/>
    </source>
</evidence>
<dbReference type="OMA" id="WENANWD"/>
<evidence type="ECO:0000256" key="13">
    <source>
        <dbReference type="SAM" id="Phobius"/>
    </source>
</evidence>
<dbReference type="SUPFAM" id="SSF56112">
    <property type="entry name" value="Protein kinase-like (PK-like)"/>
    <property type="match status" value="1"/>
</dbReference>
<feature type="transmembrane region" description="Helical" evidence="13">
    <location>
        <begin position="262"/>
        <end position="287"/>
    </location>
</feature>
<dbReference type="GO" id="GO:0030247">
    <property type="term" value="F:polysaccharide binding"/>
    <property type="evidence" value="ECO:0007669"/>
    <property type="project" value="InterPro"/>
</dbReference>
<proteinExistence type="predicted"/>
<keyword evidence="3" id="KW-0808">Transferase</keyword>
<protein>
    <recommendedName>
        <fullName evidence="15">Protein kinase domain-containing protein</fullName>
    </recommendedName>
</protein>
<dbReference type="SMART" id="SM00220">
    <property type="entry name" value="S_TKc"/>
    <property type="match status" value="1"/>
</dbReference>
<dbReference type="CDD" id="cd14066">
    <property type="entry name" value="STKc_IRAK"/>
    <property type="match status" value="1"/>
</dbReference>
<evidence type="ECO:0000256" key="14">
    <source>
        <dbReference type="SAM" id="SignalP"/>
    </source>
</evidence>
<dbReference type="Proteomes" id="UP000030687">
    <property type="component" value="Unassembled WGS sequence"/>
</dbReference>
<keyword evidence="8 12" id="KW-0067">ATP-binding</keyword>
<gene>
    <name evidence="16" type="ORF">CICLE_v10014549mg</name>
</gene>
<dbReference type="PANTHER" id="PTHR27009">
    <property type="entry name" value="RUST RESISTANCE KINASE LR10-RELATED"/>
    <property type="match status" value="1"/>
</dbReference>
<evidence type="ECO:0000256" key="6">
    <source>
        <dbReference type="ARBA" id="ARBA00022741"/>
    </source>
</evidence>
<sequence>MSLVMSLIILFLFLPYTCTLAKASAEDNKTDKYEFCQPTRCSNKSPRIRYPFRLKAQPTSCGLEGFELSCLSDKTILHLPSSGDYYVHEISYLDSSITIADVNETACPFQSLISVNLTNSKFFLPFNESYALCNCPEKVAAERTSVEAIGPINCLSNENNLFYAIYSEYSMEYMPPSCRKSRTVEIPDGLPLQDIATTARARPVVLGWETLDGCYDCENSGNYCGFNTTSNSTICVYCGFNTTSNSTICVAVKNQKHGPGPLSISLISTGTSIGGITLFALVIFLIYRSRESEKEKETQLKVEKFLENYRTVNPTRYTYKELKKITSRFKHRLGQGGYGSVFRGKLFNGIPVAVKMLEHLKGNGQEFINEVATIGRIHHFHIVRLLGFCSEGNRRALIYEFMPNGSLEKFIFSKTNSSSHRQLSWEKLRKIAFGVARGVEYLHQGCNHRILHFDIKPHNILLDHNFQPKISDFGLAKLCSKDISIVSLTAARGTSGYIAPELFSRNFGEISYKSDVYSYGMMLLEMVGCRKNNDPAVEIQSQIYFPEWIYNRMGQGQELCLEFEEDGDEGIARKLAIVALWCIQWNPTERPSMPMVLQMLEADFQSLEIPPMPFVSSDVETVNQTGREKMNKTTEQFMALRFFMDCGCLQE</sequence>
<dbReference type="eggNOG" id="KOG1187">
    <property type="taxonomic scope" value="Eukaryota"/>
</dbReference>
<dbReference type="InterPro" id="IPR045874">
    <property type="entry name" value="LRK10/LRL21-25-like"/>
</dbReference>
<dbReference type="PROSITE" id="PS50011">
    <property type="entry name" value="PROTEIN_KINASE_DOM"/>
    <property type="match status" value="1"/>
</dbReference>
<keyword evidence="7" id="KW-0418">Kinase</keyword>
<accession>V4W654</accession>
<dbReference type="InterPro" id="IPR011009">
    <property type="entry name" value="Kinase-like_dom_sf"/>
</dbReference>
<dbReference type="AlphaFoldDB" id="V4W654"/>
<dbReference type="FunFam" id="1.10.510.10:FF:000590">
    <property type="entry name" value="PR5-like receptor kinase"/>
    <property type="match status" value="1"/>
</dbReference>
<organism evidence="16 17">
    <name type="scientific">Citrus clementina</name>
    <name type="common">Clementine</name>
    <name type="synonym">Citrus deliciosa x Citrus sinensis</name>
    <dbReference type="NCBI Taxonomy" id="85681"/>
    <lineage>
        <taxon>Eukaryota</taxon>
        <taxon>Viridiplantae</taxon>
        <taxon>Streptophyta</taxon>
        <taxon>Embryophyta</taxon>
        <taxon>Tracheophyta</taxon>
        <taxon>Spermatophyta</taxon>
        <taxon>Magnoliopsida</taxon>
        <taxon>eudicotyledons</taxon>
        <taxon>Gunneridae</taxon>
        <taxon>Pentapetalae</taxon>
        <taxon>rosids</taxon>
        <taxon>malvids</taxon>
        <taxon>Sapindales</taxon>
        <taxon>Rutaceae</taxon>
        <taxon>Aurantioideae</taxon>
        <taxon>Citrus</taxon>
    </lineage>
</organism>
<keyword evidence="6 12" id="KW-0547">Nucleotide-binding</keyword>
<name>V4W654_CITCL</name>
<evidence type="ECO:0000256" key="2">
    <source>
        <dbReference type="ARBA" id="ARBA00022527"/>
    </source>
</evidence>
<dbReference type="InterPro" id="IPR000719">
    <property type="entry name" value="Prot_kinase_dom"/>
</dbReference>
<dbReference type="GO" id="GO:0016020">
    <property type="term" value="C:membrane"/>
    <property type="evidence" value="ECO:0007669"/>
    <property type="project" value="UniProtKB-SubCell"/>
</dbReference>
<keyword evidence="9 13" id="KW-1133">Transmembrane helix</keyword>
<evidence type="ECO:0000256" key="8">
    <source>
        <dbReference type="ARBA" id="ARBA00022840"/>
    </source>
</evidence>
<dbReference type="PROSITE" id="PS00107">
    <property type="entry name" value="PROTEIN_KINASE_ATP"/>
    <property type="match status" value="1"/>
</dbReference>
<evidence type="ECO:0000256" key="10">
    <source>
        <dbReference type="ARBA" id="ARBA00023136"/>
    </source>
</evidence>
<dbReference type="InParanoid" id="V4W654"/>
<dbReference type="InterPro" id="IPR008271">
    <property type="entry name" value="Ser/Thr_kinase_AS"/>
</dbReference>
<keyword evidence="10 13" id="KW-0472">Membrane</keyword>
<keyword evidence="17" id="KW-1185">Reference proteome</keyword>
<dbReference type="GO" id="GO:0004674">
    <property type="term" value="F:protein serine/threonine kinase activity"/>
    <property type="evidence" value="ECO:0007669"/>
    <property type="project" value="UniProtKB-KW"/>
</dbReference>
<evidence type="ECO:0000256" key="11">
    <source>
        <dbReference type="ARBA" id="ARBA00023180"/>
    </source>
</evidence>
<feature type="chain" id="PRO_5004728921" description="Protein kinase domain-containing protein" evidence="14">
    <location>
        <begin position="22"/>
        <end position="651"/>
    </location>
</feature>
<feature type="binding site" evidence="12">
    <location>
        <position position="355"/>
    </location>
    <ligand>
        <name>ATP</name>
        <dbReference type="ChEBI" id="CHEBI:30616"/>
    </ligand>
</feature>
<feature type="signal peptide" evidence="14">
    <location>
        <begin position="1"/>
        <end position="21"/>
    </location>
</feature>